<evidence type="ECO:0000313" key="2">
    <source>
        <dbReference type="EMBL" id="KAI5073794.1"/>
    </source>
</evidence>
<feature type="region of interest" description="Disordered" evidence="1">
    <location>
        <begin position="1"/>
        <end position="36"/>
    </location>
</feature>
<dbReference type="AlphaFoldDB" id="A0A9D4ZFR0"/>
<sequence>SRKEKELELELEPDPDLSNDGSDGPRQNSHCQAANSVKEGVDAIRGMVASGTNCQKCELQAEDVETTSRDADIDFVLDDALSSRHDNNDGHAHHKNDDGHASLPVDMSH</sequence>
<feature type="compositionally biased region" description="Basic and acidic residues" evidence="1">
    <location>
        <begin position="81"/>
        <end position="100"/>
    </location>
</feature>
<feature type="non-terminal residue" evidence="2">
    <location>
        <position position="109"/>
    </location>
</feature>
<evidence type="ECO:0000313" key="3">
    <source>
        <dbReference type="Proteomes" id="UP000886520"/>
    </source>
</evidence>
<protein>
    <submittedName>
        <fullName evidence="2">Uncharacterized protein</fullName>
    </submittedName>
</protein>
<dbReference type="Proteomes" id="UP000886520">
    <property type="component" value="Chromosome 11"/>
</dbReference>
<dbReference type="EMBL" id="JABFUD020000011">
    <property type="protein sequence ID" value="KAI5073794.1"/>
    <property type="molecule type" value="Genomic_DNA"/>
</dbReference>
<keyword evidence="3" id="KW-1185">Reference proteome</keyword>
<feature type="region of interest" description="Disordered" evidence="1">
    <location>
        <begin position="81"/>
        <end position="109"/>
    </location>
</feature>
<feature type="non-terminal residue" evidence="2">
    <location>
        <position position="1"/>
    </location>
</feature>
<evidence type="ECO:0000256" key="1">
    <source>
        <dbReference type="SAM" id="MobiDB-lite"/>
    </source>
</evidence>
<comment type="caution">
    <text evidence="2">The sequence shown here is derived from an EMBL/GenBank/DDBJ whole genome shotgun (WGS) entry which is preliminary data.</text>
</comment>
<feature type="compositionally biased region" description="Polar residues" evidence="1">
    <location>
        <begin position="19"/>
        <end position="35"/>
    </location>
</feature>
<proteinExistence type="predicted"/>
<reference evidence="2" key="1">
    <citation type="submission" date="2021-01" db="EMBL/GenBank/DDBJ databases">
        <title>Adiantum capillus-veneris genome.</title>
        <authorList>
            <person name="Fang Y."/>
            <person name="Liao Q."/>
        </authorList>
    </citation>
    <scope>NUCLEOTIDE SEQUENCE</scope>
    <source>
        <strain evidence="2">H3</strain>
        <tissue evidence="2">Leaf</tissue>
    </source>
</reference>
<accession>A0A9D4ZFR0</accession>
<name>A0A9D4ZFR0_ADICA</name>
<gene>
    <name evidence="2" type="ORF">GOP47_0011807</name>
</gene>
<organism evidence="2 3">
    <name type="scientific">Adiantum capillus-veneris</name>
    <name type="common">Maidenhair fern</name>
    <dbReference type="NCBI Taxonomy" id="13818"/>
    <lineage>
        <taxon>Eukaryota</taxon>
        <taxon>Viridiplantae</taxon>
        <taxon>Streptophyta</taxon>
        <taxon>Embryophyta</taxon>
        <taxon>Tracheophyta</taxon>
        <taxon>Polypodiopsida</taxon>
        <taxon>Polypodiidae</taxon>
        <taxon>Polypodiales</taxon>
        <taxon>Pteridineae</taxon>
        <taxon>Pteridaceae</taxon>
        <taxon>Vittarioideae</taxon>
        <taxon>Adiantum</taxon>
    </lineage>
</organism>